<organism evidence="2">
    <name type="scientific">Tanacetum cinerariifolium</name>
    <name type="common">Dalmatian daisy</name>
    <name type="synonym">Chrysanthemum cinerariifolium</name>
    <dbReference type="NCBI Taxonomy" id="118510"/>
    <lineage>
        <taxon>Eukaryota</taxon>
        <taxon>Viridiplantae</taxon>
        <taxon>Streptophyta</taxon>
        <taxon>Embryophyta</taxon>
        <taxon>Tracheophyta</taxon>
        <taxon>Spermatophyta</taxon>
        <taxon>Magnoliopsida</taxon>
        <taxon>eudicotyledons</taxon>
        <taxon>Gunneridae</taxon>
        <taxon>Pentapetalae</taxon>
        <taxon>asterids</taxon>
        <taxon>campanulids</taxon>
        <taxon>Asterales</taxon>
        <taxon>Asteraceae</taxon>
        <taxon>Asteroideae</taxon>
        <taxon>Anthemideae</taxon>
        <taxon>Anthemidinae</taxon>
        <taxon>Tanacetum</taxon>
    </lineage>
</organism>
<reference evidence="2" key="1">
    <citation type="journal article" date="2019" name="Sci. Rep.">
        <title>Draft genome of Tanacetum cinerariifolium, the natural source of mosquito coil.</title>
        <authorList>
            <person name="Yamashiro T."/>
            <person name="Shiraishi A."/>
            <person name="Satake H."/>
            <person name="Nakayama K."/>
        </authorList>
    </citation>
    <scope>NUCLEOTIDE SEQUENCE</scope>
</reference>
<dbReference type="Pfam" id="PF14529">
    <property type="entry name" value="Exo_endo_phos_2"/>
    <property type="match status" value="1"/>
</dbReference>
<accession>A0A6L2M6X3</accession>
<protein>
    <submittedName>
        <fullName evidence="2">RNA-directed DNA polymerase, eukaryota</fullName>
    </submittedName>
</protein>
<gene>
    <name evidence="2" type="ORF">Tci_041358</name>
</gene>
<comment type="caution">
    <text evidence="2">The sequence shown here is derived from an EMBL/GenBank/DDBJ whole genome shotgun (WGS) entry which is preliminary data.</text>
</comment>
<dbReference type="InterPro" id="IPR005135">
    <property type="entry name" value="Endo/exonuclease/phosphatase"/>
</dbReference>
<dbReference type="Gene3D" id="3.60.10.10">
    <property type="entry name" value="Endonuclease/exonuclease/phosphatase"/>
    <property type="match status" value="1"/>
</dbReference>
<dbReference type="PANTHER" id="PTHR33710">
    <property type="entry name" value="BNAC02G09200D PROTEIN"/>
    <property type="match status" value="1"/>
</dbReference>
<feature type="domain" description="Endonuclease/exonuclease/phosphatase" evidence="1">
    <location>
        <begin position="124"/>
        <end position="225"/>
    </location>
</feature>
<keyword evidence="2" id="KW-0548">Nucleotidyltransferase</keyword>
<dbReference type="SUPFAM" id="SSF56219">
    <property type="entry name" value="DNase I-like"/>
    <property type="match status" value="1"/>
</dbReference>
<evidence type="ECO:0000313" key="2">
    <source>
        <dbReference type="EMBL" id="GEU69380.1"/>
    </source>
</evidence>
<keyword evidence="2" id="KW-0808">Transferase</keyword>
<dbReference type="PANTHER" id="PTHR33710:SF64">
    <property type="entry name" value="ENDONUCLEASE_EXONUCLEASE_PHOSPHATASE DOMAIN-CONTAINING PROTEIN"/>
    <property type="match status" value="1"/>
</dbReference>
<dbReference type="AlphaFoldDB" id="A0A6L2M6X3"/>
<name>A0A6L2M6X3_TANCI</name>
<keyword evidence="2" id="KW-0695">RNA-directed DNA polymerase</keyword>
<evidence type="ECO:0000259" key="1">
    <source>
        <dbReference type="Pfam" id="PF14529"/>
    </source>
</evidence>
<dbReference type="GO" id="GO:0003964">
    <property type="term" value="F:RNA-directed DNA polymerase activity"/>
    <property type="evidence" value="ECO:0007669"/>
    <property type="project" value="UniProtKB-KW"/>
</dbReference>
<sequence length="343" mass="39663">MDYPVQHARMSISSSELKLTVPCVEEPPGIGRKVKKKWVRNLYATHNLNFLSIQETKQVKFSSITVRAFWGNSYFGFSMAPAIGRSGGILCIWDKGSFSKHKEIIKSNFIAIEGNWISTSTPIMLISVYASQYFNEKKLLWNRLSSLMTGWNGKTIIMGDFNEVRWEHKRYGSIFHRNQAHALNEFISQTNLIDISLGGFMCTWSDKEALKMSKIDRFLTSEGLLSIFPHFSGLVLMRHLSDPQCILLHEVVKDYGATPFRLFHSWFLELDFVEVVENSWGNDGVSDTNDIVRLKYKLKALKNRLKVWRKSKRDDRVQQKRECTIKLEEIDKVLIKDMGHNLT</sequence>
<dbReference type="EMBL" id="BKCJ010005923">
    <property type="protein sequence ID" value="GEU69380.1"/>
    <property type="molecule type" value="Genomic_DNA"/>
</dbReference>
<proteinExistence type="predicted"/>
<dbReference type="InterPro" id="IPR036691">
    <property type="entry name" value="Endo/exonu/phosph_ase_sf"/>
</dbReference>